<evidence type="ECO:0000256" key="5">
    <source>
        <dbReference type="ARBA" id="ARBA00022862"/>
    </source>
</evidence>
<dbReference type="InterPro" id="IPR050924">
    <property type="entry name" value="Peroxiredoxin_BCP/PrxQ"/>
</dbReference>
<evidence type="ECO:0000256" key="8">
    <source>
        <dbReference type="ARBA" id="ARBA00023284"/>
    </source>
</evidence>
<dbReference type="GO" id="GO:0045454">
    <property type="term" value="P:cell redox homeostasis"/>
    <property type="evidence" value="ECO:0007669"/>
    <property type="project" value="TreeGrafter"/>
</dbReference>
<dbReference type="EMBL" id="AP018150">
    <property type="protein sequence ID" value="BBE08623.1"/>
    <property type="molecule type" value="Genomic_DNA"/>
</dbReference>
<dbReference type="GO" id="GO:0034599">
    <property type="term" value="P:cellular response to oxidative stress"/>
    <property type="evidence" value="ECO:0007669"/>
    <property type="project" value="TreeGrafter"/>
</dbReference>
<dbReference type="FunFam" id="3.40.30.10:FF:000007">
    <property type="entry name" value="Thioredoxin-dependent thiol peroxidase"/>
    <property type="match status" value="1"/>
</dbReference>
<dbReference type="InterPro" id="IPR024706">
    <property type="entry name" value="Peroxiredoxin_AhpC-typ"/>
</dbReference>
<dbReference type="InterPro" id="IPR000866">
    <property type="entry name" value="AhpC/TSA"/>
</dbReference>
<evidence type="ECO:0000313" key="13">
    <source>
        <dbReference type="EMBL" id="BBE08623.1"/>
    </source>
</evidence>
<evidence type="ECO:0000256" key="3">
    <source>
        <dbReference type="ARBA" id="ARBA00013017"/>
    </source>
</evidence>
<evidence type="ECO:0000256" key="11">
    <source>
        <dbReference type="ARBA" id="ARBA00042639"/>
    </source>
</evidence>
<dbReference type="RefSeq" id="WP_045363182.1">
    <property type="nucleotide sequence ID" value="NZ_AP018150.1"/>
</dbReference>
<dbReference type="PANTHER" id="PTHR42801">
    <property type="entry name" value="THIOREDOXIN-DEPENDENT PEROXIDE REDUCTASE"/>
    <property type="match status" value="1"/>
</dbReference>
<evidence type="ECO:0000256" key="12">
    <source>
        <dbReference type="ARBA" id="ARBA00049091"/>
    </source>
</evidence>
<keyword evidence="6" id="KW-0560">Oxidoreductase</keyword>
<name>A0A2Z6ET74_9BURK</name>
<dbReference type="AlphaFoldDB" id="A0A2Z6ET74"/>
<keyword evidence="7" id="KW-1015">Disulfide bond</keyword>
<dbReference type="EC" id="1.11.1.24" evidence="3"/>
<dbReference type="SUPFAM" id="SSF52833">
    <property type="entry name" value="Thioredoxin-like"/>
    <property type="match status" value="1"/>
</dbReference>
<dbReference type="GO" id="GO:0005737">
    <property type="term" value="C:cytoplasm"/>
    <property type="evidence" value="ECO:0007669"/>
    <property type="project" value="TreeGrafter"/>
</dbReference>
<dbReference type="Proteomes" id="UP000282597">
    <property type="component" value="Chromosome"/>
</dbReference>
<evidence type="ECO:0000256" key="6">
    <source>
        <dbReference type="ARBA" id="ARBA00023002"/>
    </source>
</evidence>
<comment type="subunit">
    <text evidence="2">Monomer.</text>
</comment>
<evidence type="ECO:0000256" key="9">
    <source>
        <dbReference type="ARBA" id="ARBA00032824"/>
    </source>
</evidence>
<comment type="similarity">
    <text evidence="10">Belongs to the peroxiredoxin family. BCP/PrxQ subfamily.</text>
</comment>
<sequence length="163" mass="18003">MSIALNQAVPEFSATASGATLTGNEEKISLSSLRGKNVVLYFYPKDNTPGCTTESQDFRDAYAQFKQANTEIIGISRDSLKSHQGFQAQHNLPFSLISDQQEELCSLFDVIKLKNMYGKEVRGIERSTFLLDAQGVLRQIWRGVKVPGHVTEVLDAVHALAKA</sequence>
<dbReference type="InterPro" id="IPR036249">
    <property type="entry name" value="Thioredoxin-like_sf"/>
</dbReference>
<comment type="catalytic activity">
    <reaction evidence="12">
        <text>a hydroperoxide + [thioredoxin]-dithiol = an alcohol + [thioredoxin]-disulfide + H2O</text>
        <dbReference type="Rhea" id="RHEA:62620"/>
        <dbReference type="Rhea" id="RHEA-COMP:10698"/>
        <dbReference type="Rhea" id="RHEA-COMP:10700"/>
        <dbReference type="ChEBI" id="CHEBI:15377"/>
        <dbReference type="ChEBI" id="CHEBI:29950"/>
        <dbReference type="ChEBI" id="CHEBI:30879"/>
        <dbReference type="ChEBI" id="CHEBI:35924"/>
        <dbReference type="ChEBI" id="CHEBI:50058"/>
        <dbReference type="EC" id="1.11.1.24"/>
    </reaction>
</comment>
<evidence type="ECO:0000256" key="2">
    <source>
        <dbReference type="ARBA" id="ARBA00011245"/>
    </source>
</evidence>
<dbReference type="CDD" id="cd03017">
    <property type="entry name" value="PRX_BCP"/>
    <property type="match status" value="1"/>
</dbReference>
<dbReference type="GO" id="GO:0008379">
    <property type="term" value="F:thioredoxin peroxidase activity"/>
    <property type="evidence" value="ECO:0007669"/>
    <property type="project" value="TreeGrafter"/>
</dbReference>
<dbReference type="Pfam" id="PF00578">
    <property type="entry name" value="AhpC-TSA"/>
    <property type="match status" value="1"/>
</dbReference>
<protein>
    <recommendedName>
        <fullName evidence="3">thioredoxin-dependent peroxiredoxin</fullName>
        <ecNumber evidence="3">1.11.1.24</ecNumber>
    </recommendedName>
    <alternativeName>
        <fullName evidence="9">Thioredoxin peroxidase</fullName>
    </alternativeName>
    <alternativeName>
        <fullName evidence="11">Thioredoxin-dependent peroxiredoxin Bcp</fullName>
    </alternativeName>
</protein>
<organism evidence="13 14">
    <name type="scientific">Mycoavidus cysteinexigens</name>
    <dbReference type="NCBI Taxonomy" id="1553431"/>
    <lineage>
        <taxon>Bacteria</taxon>
        <taxon>Pseudomonadati</taxon>
        <taxon>Pseudomonadota</taxon>
        <taxon>Betaproteobacteria</taxon>
        <taxon>Burkholderiales</taxon>
        <taxon>Burkholderiaceae</taxon>
        <taxon>Mycoavidus</taxon>
    </lineage>
</organism>
<evidence type="ECO:0000256" key="1">
    <source>
        <dbReference type="ARBA" id="ARBA00003330"/>
    </source>
</evidence>
<proteinExistence type="inferred from homology"/>
<dbReference type="InterPro" id="IPR013766">
    <property type="entry name" value="Thioredoxin_domain"/>
</dbReference>
<evidence type="ECO:0000256" key="4">
    <source>
        <dbReference type="ARBA" id="ARBA00022559"/>
    </source>
</evidence>
<evidence type="ECO:0000256" key="7">
    <source>
        <dbReference type="ARBA" id="ARBA00023157"/>
    </source>
</evidence>
<comment type="function">
    <text evidence="1">Thiol-specific peroxidase that catalyzes the reduction of hydrogen peroxide and organic hydroperoxides to water and alcohols, respectively. Plays a role in cell protection against oxidative stress by detoxifying peroxides and as sensor of hydrogen peroxide-mediated signaling events.</text>
</comment>
<dbReference type="PIRSF" id="PIRSF000239">
    <property type="entry name" value="AHPC"/>
    <property type="match status" value="1"/>
</dbReference>
<keyword evidence="4" id="KW-0575">Peroxidase</keyword>
<evidence type="ECO:0000313" key="14">
    <source>
        <dbReference type="Proteomes" id="UP000282597"/>
    </source>
</evidence>
<gene>
    <name evidence="13" type="ORF">MCB1EB_0462</name>
</gene>
<reference evidence="13 14" key="1">
    <citation type="journal article" date="2018" name="Microbes Environ.">
        <title>Comparative Genomic Insights into Endofungal Lifestyles of Two Bacterial Endosymbionts, Mycoavidus cysteinexigens and Burkholderia rhizoxinica.</title>
        <authorList>
            <person name="Sharmin D."/>
            <person name="Guo Y."/>
            <person name="Nishizawa T."/>
            <person name="Ohshima S."/>
            <person name="Sato Y."/>
            <person name="Takashima Y."/>
            <person name="Narisawa K."/>
            <person name="Ohta H."/>
        </authorList>
    </citation>
    <scope>NUCLEOTIDE SEQUENCE [LARGE SCALE GENOMIC DNA]</scope>
    <source>
        <strain evidence="13 14">B1-EB</strain>
    </source>
</reference>
<keyword evidence="8" id="KW-0676">Redox-active center</keyword>
<evidence type="ECO:0000256" key="10">
    <source>
        <dbReference type="ARBA" id="ARBA00038489"/>
    </source>
</evidence>
<dbReference type="PROSITE" id="PS51352">
    <property type="entry name" value="THIOREDOXIN_2"/>
    <property type="match status" value="1"/>
</dbReference>
<keyword evidence="5" id="KW-0049">Antioxidant</keyword>
<accession>A0A2Z6ET74</accession>
<dbReference type="KEGG" id="mcys:MCB1EB_0462"/>
<dbReference type="PANTHER" id="PTHR42801:SF4">
    <property type="entry name" value="AHPC_TSA FAMILY PROTEIN"/>
    <property type="match status" value="1"/>
</dbReference>
<dbReference type="Gene3D" id="3.40.30.10">
    <property type="entry name" value="Glutaredoxin"/>
    <property type="match status" value="1"/>
</dbReference>
<keyword evidence="14" id="KW-1185">Reference proteome</keyword>